<keyword evidence="3" id="KW-1185">Reference proteome</keyword>
<organism evidence="2 3">
    <name type="scientific">Chitinimonas arctica</name>
    <dbReference type="NCBI Taxonomy" id="2594795"/>
    <lineage>
        <taxon>Bacteria</taxon>
        <taxon>Pseudomonadati</taxon>
        <taxon>Pseudomonadota</taxon>
        <taxon>Betaproteobacteria</taxon>
        <taxon>Neisseriales</taxon>
        <taxon>Chitinibacteraceae</taxon>
        <taxon>Chitinimonas</taxon>
    </lineage>
</organism>
<accession>A0A516SKJ8</accession>
<dbReference type="RefSeq" id="WP_144280069.1">
    <property type="nucleotide sequence ID" value="NZ_CP041730.1"/>
</dbReference>
<reference evidence="3" key="1">
    <citation type="submission" date="2019-07" db="EMBL/GenBank/DDBJ databases">
        <title>Chitinimonas sp. nov., isolated from Ny-Alesund, arctica soil.</title>
        <authorList>
            <person name="Xu Q."/>
            <person name="Peng F."/>
        </authorList>
    </citation>
    <scope>NUCLEOTIDE SEQUENCE [LARGE SCALE GENOMIC DNA]</scope>
    <source>
        <strain evidence="3">R3-44</strain>
    </source>
</reference>
<dbReference type="KEGG" id="cari:FNU76_21290"/>
<dbReference type="InterPro" id="IPR004360">
    <property type="entry name" value="Glyas_Fos-R_dOase_dom"/>
</dbReference>
<evidence type="ECO:0000313" key="3">
    <source>
        <dbReference type="Proteomes" id="UP000317550"/>
    </source>
</evidence>
<dbReference type="InterPro" id="IPR037523">
    <property type="entry name" value="VOC_core"/>
</dbReference>
<evidence type="ECO:0000259" key="1">
    <source>
        <dbReference type="PROSITE" id="PS51819"/>
    </source>
</evidence>
<dbReference type="AlphaFoldDB" id="A0A516SKJ8"/>
<dbReference type="PROSITE" id="PS51819">
    <property type="entry name" value="VOC"/>
    <property type="match status" value="1"/>
</dbReference>
<dbReference type="Pfam" id="PF00903">
    <property type="entry name" value="Glyoxalase"/>
    <property type="match status" value="1"/>
</dbReference>
<evidence type="ECO:0000313" key="2">
    <source>
        <dbReference type="EMBL" id="QDQ28686.1"/>
    </source>
</evidence>
<gene>
    <name evidence="2" type="ORF">FNU76_21290</name>
</gene>
<protein>
    <submittedName>
        <fullName evidence="2">Glyoxalase</fullName>
    </submittedName>
</protein>
<feature type="domain" description="VOC" evidence="1">
    <location>
        <begin position="2"/>
        <end position="120"/>
    </location>
</feature>
<sequence>MTSDILELKPFIPSRDFAASLRFYHDLGFTESWRAEDLAELRLGQAAFLLQDFYRKDWAQNCMLHLLVEDVNDWWRRIKSGELLDQHPGSRAMPPEDKPWGLRQFSLVDPSGVLWHIAQKLD</sequence>
<dbReference type="Proteomes" id="UP000317550">
    <property type="component" value="Chromosome"/>
</dbReference>
<proteinExistence type="predicted"/>
<dbReference type="InterPro" id="IPR029068">
    <property type="entry name" value="Glyas_Bleomycin-R_OHBP_Dase"/>
</dbReference>
<dbReference type="OrthoDB" id="6624781at2"/>
<dbReference type="SUPFAM" id="SSF54593">
    <property type="entry name" value="Glyoxalase/Bleomycin resistance protein/Dihydroxybiphenyl dioxygenase"/>
    <property type="match status" value="1"/>
</dbReference>
<name>A0A516SKJ8_9NEIS</name>
<dbReference type="Gene3D" id="3.10.180.10">
    <property type="entry name" value="2,3-Dihydroxybiphenyl 1,2-Dioxygenase, domain 1"/>
    <property type="match status" value="1"/>
</dbReference>
<dbReference type="EMBL" id="CP041730">
    <property type="protein sequence ID" value="QDQ28686.1"/>
    <property type="molecule type" value="Genomic_DNA"/>
</dbReference>